<protein>
    <submittedName>
        <fullName evidence="1">Uncharacterized protein</fullName>
    </submittedName>
</protein>
<name>A0ACB8CB65_DERSI</name>
<accession>A0ACB8CB65</accession>
<evidence type="ECO:0000313" key="1">
    <source>
        <dbReference type="EMBL" id="KAH7938109.1"/>
    </source>
</evidence>
<gene>
    <name evidence="1" type="ORF">HPB49_020032</name>
</gene>
<dbReference type="EMBL" id="CM023477">
    <property type="protein sequence ID" value="KAH7938109.1"/>
    <property type="molecule type" value="Genomic_DNA"/>
</dbReference>
<sequence>MLPSVDRPATTAEDITCARRESFAKPNRLLAWLPLLLVSALFSWGYYAYVLVFCCTVIAQESIVKAVFYGIGFHLLLFLCLWSYAKTMTTVIPDVPPAYLLSVGEQQALANCHNERTRRGLLEMLAADRGVMTMGPDGCAKYCAPCQLLKPDRCHHCSTCRRCIMKMDHHCPWFNNCICFSTYKFFLLALAYVVALCLYSVTTLAAHLVEWWSDPSPLTPYGLHVGFIVLVGSALAIGLGAFLGMHLSMVSRNETTLERMRSVVFQENGDSFDLGDRYRNFVEVFGPRRALWMIPVFTSVGDGVRFPTRLHPRRGAGESRPSSVVPTYSAATYSTDSSSPDHGAAVADNTIANRPV</sequence>
<evidence type="ECO:0000313" key="2">
    <source>
        <dbReference type="Proteomes" id="UP000821865"/>
    </source>
</evidence>
<comment type="caution">
    <text evidence="1">The sequence shown here is derived from an EMBL/GenBank/DDBJ whole genome shotgun (WGS) entry which is preliminary data.</text>
</comment>
<organism evidence="1 2">
    <name type="scientific">Dermacentor silvarum</name>
    <name type="common">Tick</name>
    <dbReference type="NCBI Taxonomy" id="543639"/>
    <lineage>
        <taxon>Eukaryota</taxon>
        <taxon>Metazoa</taxon>
        <taxon>Ecdysozoa</taxon>
        <taxon>Arthropoda</taxon>
        <taxon>Chelicerata</taxon>
        <taxon>Arachnida</taxon>
        <taxon>Acari</taxon>
        <taxon>Parasitiformes</taxon>
        <taxon>Ixodida</taxon>
        <taxon>Ixodoidea</taxon>
        <taxon>Ixodidae</taxon>
        <taxon>Rhipicephalinae</taxon>
        <taxon>Dermacentor</taxon>
    </lineage>
</organism>
<reference evidence="1" key="1">
    <citation type="submission" date="2020-05" db="EMBL/GenBank/DDBJ databases">
        <title>Large-scale comparative analyses of tick genomes elucidate their genetic diversity and vector capacities.</title>
        <authorList>
            <person name="Jia N."/>
            <person name="Wang J."/>
            <person name="Shi W."/>
            <person name="Du L."/>
            <person name="Sun Y."/>
            <person name="Zhan W."/>
            <person name="Jiang J."/>
            <person name="Wang Q."/>
            <person name="Zhang B."/>
            <person name="Ji P."/>
            <person name="Sakyi L.B."/>
            <person name="Cui X."/>
            <person name="Yuan T."/>
            <person name="Jiang B."/>
            <person name="Yang W."/>
            <person name="Lam T.T.-Y."/>
            <person name="Chang Q."/>
            <person name="Ding S."/>
            <person name="Wang X."/>
            <person name="Zhu J."/>
            <person name="Ruan X."/>
            <person name="Zhao L."/>
            <person name="Wei J."/>
            <person name="Que T."/>
            <person name="Du C."/>
            <person name="Cheng J."/>
            <person name="Dai P."/>
            <person name="Han X."/>
            <person name="Huang E."/>
            <person name="Gao Y."/>
            <person name="Liu J."/>
            <person name="Shao H."/>
            <person name="Ye R."/>
            <person name="Li L."/>
            <person name="Wei W."/>
            <person name="Wang X."/>
            <person name="Wang C."/>
            <person name="Yang T."/>
            <person name="Huo Q."/>
            <person name="Li W."/>
            <person name="Guo W."/>
            <person name="Chen H."/>
            <person name="Zhou L."/>
            <person name="Ni X."/>
            <person name="Tian J."/>
            <person name="Zhou Y."/>
            <person name="Sheng Y."/>
            <person name="Liu T."/>
            <person name="Pan Y."/>
            <person name="Xia L."/>
            <person name="Li J."/>
            <person name="Zhao F."/>
            <person name="Cao W."/>
        </authorList>
    </citation>
    <scope>NUCLEOTIDE SEQUENCE</scope>
    <source>
        <strain evidence="1">Dsil-2018</strain>
    </source>
</reference>
<dbReference type="Proteomes" id="UP000821865">
    <property type="component" value="Chromosome 8"/>
</dbReference>
<keyword evidence="2" id="KW-1185">Reference proteome</keyword>
<proteinExistence type="predicted"/>